<evidence type="ECO:0008006" key="5">
    <source>
        <dbReference type="Google" id="ProtNLM"/>
    </source>
</evidence>
<sequence length="203" mass="22619">MSVRIVYKPKPFSDKLKGGLPEAMKEAALYMRSGANKKINKGIAPENSSLTKTLKKGGKTLRDTNLMATSITPHSGELWASAGTKAKQAKILQSGGVIRPKKAKALWIPFSVKTKELMRKYGEEKPSGLIEAMKNDGYSFFFTSSAKVFMAQEGKGKPFALFLVRSSIKIPARPFLYFDEQDEKYIRSLIAKEIHKKLKEGKK</sequence>
<dbReference type="EMBL" id="AGDZ01000040">
    <property type="protein sequence ID" value="EMB19294.1"/>
    <property type="molecule type" value="Genomic_DNA"/>
</dbReference>
<dbReference type="Proteomes" id="UP000016183">
    <property type="component" value="Unassembled WGS sequence"/>
</dbReference>
<name>M2ABJ8_TREDN</name>
<dbReference type="HOGENOM" id="CLU_1389426_0_0_12"/>
<dbReference type="OrthoDB" id="363255at2"/>
<accession>M2ABJ8</accession>
<gene>
    <name evidence="3" type="ORF">HMPREF9733_00003</name>
    <name evidence="2" type="ORF">HMPREF9733_02592</name>
    <name evidence="1" type="ORF">HMPREF9733_02732</name>
</gene>
<evidence type="ECO:0000313" key="1">
    <source>
        <dbReference type="EMBL" id="EMB19294.1"/>
    </source>
</evidence>
<dbReference type="EMBL" id="AGDZ01000001">
    <property type="protein sequence ID" value="EMB28855.1"/>
    <property type="molecule type" value="Genomic_DNA"/>
</dbReference>
<organism evidence="2 4">
    <name type="scientific">Treponema denticola SP33</name>
    <dbReference type="NCBI Taxonomy" id="999437"/>
    <lineage>
        <taxon>Bacteria</taxon>
        <taxon>Pseudomonadati</taxon>
        <taxon>Spirochaetota</taxon>
        <taxon>Spirochaetia</taxon>
        <taxon>Spirochaetales</taxon>
        <taxon>Treponemataceae</taxon>
        <taxon>Treponema</taxon>
    </lineage>
</organism>
<evidence type="ECO:0000313" key="4">
    <source>
        <dbReference type="Proteomes" id="UP000016183"/>
    </source>
</evidence>
<dbReference type="AlphaFoldDB" id="M2ABJ8"/>
<dbReference type="PATRIC" id="fig|999437.3.peg.2672"/>
<evidence type="ECO:0000313" key="3">
    <source>
        <dbReference type="EMBL" id="EMB28855.1"/>
    </source>
</evidence>
<protein>
    <recommendedName>
        <fullName evidence="5">Phage virion morphogenesis protein</fullName>
    </recommendedName>
</protein>
<dbReference type="EMBL" id="AGDZ01000037">
    <property type="protein sequence ID" value="EMB20036.1"/>
    <property type="molecule type" value="Genomic_DNA"/>
</dbReference>
<evidence type="ECO:0000313" key="2">
    <source>
        <dbReference type="EMBL" id="EMB20036.1"/>
    </source>
</evidence>
<reference evidence="2 4" key="1">
    <citation type="submission" date="2012-01" db="EMBL/GenBank/DDBJ databases">
        <title>The Genome Sequence of Treponema denticola SP33.</title>
        <authorList>
            <consortium name="The Broad Institute Genome Sequencing Platform"/>
            <person name="Earl A."/>
            <person name="Ward D."/>
            <person name="Feldgarden M."/>
            <person name="Gevers D."/>
            <person name="Blanton J.M."/>
            <person name="Fenno C.J."/>
            <person name="Baranova O.V."/>
            <person name="Mathney J."/>
            <person name="Dewhirst F.E."/>
            <person name="Izard J."/>
            <person name="Young S.K."/>
            <person name="Zeng Q."/>
            <person name="Gargeya S."/>
            <person name="Fitzgerald M."/>
            <person name="Haas B."/>
            <person name="Abouelleil A."/>
            <person name="Alvarado L."/>
            <person name="Arachchi H.M."/>
            <person name="Berlin A."/>
            <person name="Chapman S.B."/>
            <person name="Gearin G."/>
            <person name="Goldberg J."/>
            <person name="Griggs A."/>
            <person name="Gujja S."/>
            <person name="Hansen M."/>
            <person name="Heiman D."/>
            <person name="Howarth C."/>
            <person name="Larimer J."/>
            <person name="Lui A."/>
            <person name="MacDonald P.J.P."/>
            <person name="McCowen C."/>
            <person name="Montmayeur A."/>
            <person name="Murphy C."/>
            <person name="Neiman D."/>
            <person name="Pearson M."/>
            <person name="Priest M."/>
            <person name="Roberts A."/>
            <person name="Saif S."/>
            <person name="Shea T."/>
            <person name="Sisk P."/>
            <person name="Stolte C."/>
            <person name="Sykes S."/>
            <person name="Wortman J."/>
            <person name="Nusbaum C."/>
            <person name="Birren B."/>
        </authorList>
    </citation>
    <scope>NUCLEOTIDE SEQUENCE [LARGE SCALE GENOMIC DNA]</scope>
    <source>
        <strain evidence="2 4">SP33</strain>
    </source>
</reference>
<proteinExistence type="predicted"/>
<dbReference type="RefSeq" id="WP_010692275.1">
    <property type="nucleotide sequence ID" value="NZ_KB442453.1"/>
</dbReference>
<comment type="caution">
    <text evidence="2">The sequence shown here is derived from an EMBL/GenBank/DDBJ whole genome shotgun (WGS) entry which is preliminary data.</text>
</comment>